<name>A0ABW1JTA5_9NOCA</name>
<dbReference type="EC" id="2.10.1.1" evidence="5"/>
<comment type="cofactor">
    <cofactor evidence="5">
        <name>Mg(2+)</name>
        <dbReference type="ChEBI" id="CHEBI:18420"/>
    </cofactor>
</comment>
<gene>
    <name evidence="7" type="ORF">ACFP3H_14740</name>
</gene>
<dbReference type="SUPFAM" id="SSF63882">
    <property type="entry name" value="MoeA N-terminal region -like"/>
    <property type="match status" value="1"/>
</dbReference>
<keyword evidence="5" id="KW-0808">Transferase</keyword>
<dbReference type="InterPro" id="IPR001453">
    <property type="entry name" value="MoaB/Mog_dom"/>
</dbReference>
<dbReference type="InterPro" id="IPR036135">
    <property type="entry name" value="MoeA_linker/N_sf"/>
</dbReference>
<dbReference type="Gene3D" id="2.170.190.11">
    <property type="entry name" value="Molybdopterin biosynthesis moea protein, domain 3"/>
    <property type="match status" value="1"/>
</dbReference>
<protein>
    <recommendedName>
        <fullName evidence="5">Molybdopterin molybdenumtransferase</fullName>
        <ecNumber evidence="5">2.10.1.1</ecNumber>
    </recommendedName>
</protein>
<dbReference type="Gene3D" id="3.90.105.10">
    <property type="entry name" value="Molybdopterin biosynthesis moea protein, domain 2"/>
    <property type="match status" value="1"/>
</dbReference>
<keyword evidence="8" id="KW-1185">Reference proteome</keyword>
<dbReference type="InterPro" id="IPR036425">
    <property type="entry name" value="MoaB/Mog-like_dom_sf"/>
</dbReference>
<dbReference type="InterPro" id="IPR038987">
    <property type="entry name" value="MoeA-like"/>
</dbReference>
<feature type="domain" description="MoaB/Mog" evidence="6">
    <location>
        <begin position="201"/>
        <end position="338"/>
    </location>
</feature>
<sequence>MSAVSVTGVGRRIVVVSAQAGTVPTVQCGVERARAQIAAALEPIAVRERPVAEAVGATLAITLAAGTPLPRVDTAAMDGYAVAGPGPWWQLHQQVSYAGRGCSVVLAPGEAVRIATGAATPLGTTATLRDEHIVRTTVSGKPVVMRAPGAPVRDDTRRQGEHWSSGTELARAGARVSAALASAALSAESETVTVRGPLRADVVMTGDEIRAVGPLAPGETRDSLGPLLPEFLRCCDIESTGLWHLADSRDLLRSWLALKSHADLVVMVGATGRGAADHLRTLLAELGARIIVERITIRPGGSTLVAHLPDGRILLGLPGNPFAAVAALLAVGPAIVDALTLRTPGATLWGRLSDAGVMAGEATRIVGVQQHPGGVWRSTGPAHTPHLAGLIGCQALAVLPPGTGRGSLVELLPLPR</sequence>
<evidence type="ECO:0000313" key="7">
    <source>
        <dbReference type="EMBL" id="MFC6012315.1"/>
    </source>
</evidence>
<dbReference type="Proteomes" id="UP001596223">
    <property type="component" value="Unassembled WGS sequence"/>
</dbReference>
<keyword evidence="3 5" id="KW-0500">Molybdenum</keyword>
<keyword evidence="5" id="KW-0479">Metal-binding</keyword>
<evidence type="ECO:0000256" key="4">
    <source>
        <dbReference type="ARBA" id="ARBA00047317"/>
    </source>
</evidence>
<comment type="function">
    <text evidence="1 5">Catalyzes the insertion of molybdate into adenylated molybdopterin with the concomitant release of AMP.</text>
</comment>
<evidence type="ECO:0000259" key="6">
    <source>
        <dbReference type="SMART" id="SM00852"/>
    </source>
</evidence>
<proteinExistence type="inferred from homology"/>
<evidence type="ECO:0000256" key="3">
    <source>
        <dbReference type="ARBA" id="ARBA00022505"/>
    </source>
</evidence>
<comment type="similarity">
    <text evidence="2 5">Belongs to the MoeA family.</text>
</comment>
<dbReference type="InterPro" id="IPR005110">
    <property type="entry name" value="MoeA_linker/N"/>
</dbReference>
<keyword evidence="5" id="KW-0501">Molybdenum cofactor biosynthesis</keyword>
<comment type="pathway">
    <text evidence="5">Cofactor biosynthesis; molybdopterin biosynthesis.</text>
</comment>
<evidence type="ECO:0000313" key="8">
    <source>
        <dbReference type="Proteomes" id="UP001596223"/>
    </source>
</evidence>
<evidence type="ECO:0000256" key="2">
    <source>
        <dbReference type="ARBA" id="ARBA00010763"/>
    </source>
</evidence>
<evidence type="ECO:0000256" key="1">
    <source>
        <dbReference type="ARBA" id="ARBA00002901"/>
    </source>
</evidence>
<comment type="catalytic activity">
    <reaction evidence="4">
        <text>adenylyl-molybdopterin + molybdate = Mo-molybdopterin + AMP + H(+)</text>
        <dbReference type="Rhea" id="RHEA:35047"/>
        <dbReference type="ChEBI" id="CHEBI:15378"/>
        <dbReference type="ChEBI" id="CHEBI:36264"/>
        <dbReference type="ChEBI" id="CHEBI:62727"/>
        <dbReference type="ChEBI" id="CHEBI:71302"/>
        <dbReference type="ChEBI" id="CHEBI:456215"/>
        <dbReference type="EC" id="2.10.1.1"/>
    </reaction>
</comment>
<dbReference type="Pfam" id="PF03453">
    <property type="entry name" value="MoeA_N"/>
    <property type="match status" value="1"/>
</dbReference>
<dbReference type="PANTHER" id="PTHR10192:SF5">
    <property type="entry name" value="GEPHYRIN"/>
    <property type="match status" value="1"/>
</dbReference>
<accession>A0ABW1JTA5</accession>
<dbReference type="Pfam" id="PF00994">
    <property type="entry name" value="MoCF_biosynth"/>
    <property type="match status" value="1"/>
</dbReference>
<dbReference type="Gene3D" id="3.40.980.10">
    <property type="entry name" value="MoaB/Mog-like domain"/>
    <property type="match status" value="1"/>
</dbReference>
<dbReference type="PANTHER" id="PTHR10192">
    <property type="entry name" value="MOLYBDOPTERIN BIOSYNTHESIS PROTEIN"/>
    <property type="match status" value="1"/>
</dbReference>
<reference evidence="8" key="1">
    <citation type="journal article" date="2019" name="Int. J. Syst. Evol. Microbiol.">
        <title>The Global Catalogue of Microorganisms (GCM) 10K type strain sequencing project: providing services to taxonomists for standard genome sequencing and annotation.</title>
        <authorList>
            <consortium name="The Broad Institute Genomics Platform"/>
            <consortium name="The Broad Institute Genome Sequencing Center for Infectious Disease"/>
            <person name="Wu L."/>
            <person name="Ma J."/>
        </authorList>
    </citation>
    <scope>NUCLEOTIDE SEQUENCE [LARGE SCALE GENOMIC DNA]</scope>
    <source>
        <strain evidence="8">CCUG 36956</strain>
    </source>
</reference>
<keyword evidence="5" id="KW-0460">Magnesium</keyword>
<dbReference type="EMBL" id="JBHSQN010000010">
    <property type="protein sequence ID" value="MFC6012315.1"/>
    <property type="molecule type" value="Genomic_DNA"/>
</dbReference>
<comment type="caution">
    <text evidence="7">The sequence shown here is derived from an EMBL/GenBank/DDBJ whole genome shotgun (WGS) entry which is preliminary data.</text>
</comment>
<organism evidence="7 8">
    <name type="scientific">Nocardia lasii</name>
    <dbReference type="NCBI Taxonomy" id="1616107"/>
    <lineage>
        <taxon>Bacteria</taxon>
        <taxon>Bacillati</taxon>
        <taxon>Actinomycetota</taxon>
        <taxon>Actinomycetes</taxon>
        <taxon>Mycobacteriales</taxon>
        <taxon>Nocardiaceae</taxon>
        <taxon>Nocardia</taxon>
    </lineage>
</organism>
<dbReference type="SUPFAM" id="SSF53218">
    <property type="entry name" value="Molybdenum cofactor biosynthesis proteins"/>
    <property type="match status" value="1"/>
</dbReference>
<evidence type="ECO:0000256" key="5">
    <source>
        <dbReference type="RuleBase" id="RU365090"/>
    </source>
</evidence>
<dbReference type="SMART" id="SM00852">
    <property type="entry name" value="MoCF_biosynth"/>
    <property type="match status" value="1"/>
</dbReference>
<dbReference type="RefSeq" id="WP_378605662.1">
    <property type="nucleotide sequence ID" value="NZ_JBHSQN010000010.1"/>
</dbReference>